<keyword evidence="10" id="KW-1185">Reference proteome</keyword>
<dbReference type="NCBIfam" id="NF008277">
    <property type="entry name" value="PRK11055.1"/>
    <property type="match status" value="1"/>
</dbReference>
<dbReference type="InterPro" id="IPR047215">
    <property type="entry name" value="Galactose_mutarotase-like"/>
</dbReference>
<evidence type="ECO:0000256" key="3">
    <source>
        <dbReference type="ARBA" id="ARBA00006206"/>
    </source>
</evidence>
<protein>
    <recommendedName>
        <fullName evidence="5 8">Aldose 1-epimerase</fullName>
        <ecNumber evidence="4 8">5.1.3.3</ecNumber>
    </recommendedName>
</protein>
<dbReference type="EMBL" id="BAABDL010000123">
    <property type="protein sequence ID" value="GAA4077523.1"/>
    <property type="molecule type" value="Genomic_DNA"/>
</dbReference>
<dbReference type="PROSITE" id="PS00545">
    <property type="entry name" value="ALDOSE_1_EPIMERASE"/>
    <property type="match status" value="1"/>
</dbReference>
<evidence type="ECO:0000256" key="4">
    <source>
        <dbReference type="ARBA" id="ARBA00013185"/>
    </source>
</evidence>
<evidence type="ECO:0000313" key="10">
    <source>
        <dbReference type="Proteomes" id="UP001501734"/>
    </source>
</evidence>
<dbReference type="EC" id="5.1.3.3" evidence="4 8"/>
<dbReference type="InterPro" id="IPR014718">
    <property type="entry name" value="GH-type_carb-bd"/>
</dbReference>
<organism evidence="9 10">
    <name type="scientific">Amphibacillus indicireducens</name>
    <dbReference type="NCBI Taxonomy" id="1076330"/>
    <lineage>
        <taxon>Bacteria</taxon>
        <taxon>Bacillati</taxon>
        <taxon>Bacillota</taxon>
        <taxon>Bacilli</taxon>
        <taxon>Bacillales</taxon>
        <taxon>Bacillaceae</taxon>
        <taxon>Amphibacillus</taxon>
    </lineage>
</organism>
<dbReference type="PANTHER" id="PTHR10091">
    <property type="entry name" value="ALDOSE-1-EPIMERASE"/>
    <property type="match status" value="1"/>
</dbReference>
<dbReference type="RefSeq" id="WP_344913280.1">
    <property type="nucleotide sequence ID" value="NZ_BAABDL010000123.1"/>
</dbReference>
<proteinExistence type="inferred from homology"/>
<dbReference type="PIRSF" id="PIRSF005096">
    <property type="entry name" value="GALM"/>
    <property type="match status" value="1"/>
</dbReference>
<accession>A0ABP7VZ70</accession>
<dbReference type="InterPro" id="IPR008183">
    <property type="entry name" value="Aldose_1/G6P_1-epimerase"/>
</dbReference>
<dbReference type="PANTHER" id="PTHR10091:SF0">
    <property type="entry name" value="GALACTOSE MUTAROTASE"/>
    <property type="match status" value="1"/>
</dbReference>
<dbReference type="SUPFAM" id="SSF74650">
    <property type="entry name" value="Galactose mutarotase-like"/>
    <property type="match status" value="1"/>
</dbReference>
<evidence type="ECO:0000256" key="2">
    <source>
        <dbReference type="ARBA" id="ARBA00005028"/>
    </source>
</evidence>
<evidence type="ECO:0000256" key="6">
    <source>
        <dbReference type="ARBA" id="ARBA00023235"/>
    </source>
</evidence>
<comment type="pathway">
    <text evidence="2 8">Carbohydrate metabolism; hexose metabolism.</text>
</comment>
<name>A0ABP7VZ70_9BACI</name>
<evidence type="ECO:0000256" key="8">
    <source>
        <dbReference type="PIRNR" id="PIRNR005096"/>
    </source>
</evidence>
<keyword evidence="6 8" id="KW-0413">Isomerase</keyword>
<dbReference type="Gene3D" id="2.70.98.10">
    <property type="match status" value="1"/>
</dbReference>
<comment type="similarity">
    <text evidence="3 8">Belongs to the aldose epimerase family.</text>
</comment>
<evidence type="ECO:0000256" key="7">
    <source>
        <dbReference type="ARBA" id="ARBA00023277"/>
    </source>
</evidence>
<gene>
    <name evidence="9" type="ORF">GCM10022410_22780</name>
</gene>
<reference evidence="10" key="1">
    <citation type="journal article" date="2019" name="Int. J. Syst. Evol. Microbiol.">
        <title>The Global Catalogue of Microorganisms (GCM) 10K type strain sequencing project: providing services to taxonomists for standard genome sequencing and annotation.</title>
        <authorList>
            <consortium name="The Broad Institute Genomics Platform"/>
            <consortium name="The Broad Institute Genome Sequencing Center for Infectious Disease"/>
            <person name="Wu L."/>
            <person name="Ma J."/>
        </authorList>
    </citation>
    <scope>NUCLEOTIDE SEQUENCE [LARGE SCALE GENOMIC DNA]</scope>
    <source>
        <strain evidence="10">JCM 17250</strain>
    </source>
</reference>
<evidence type="ECO:0000256" key="5">
    <source>
        <dbReference type="ARBA" id="ARBA00014165"/>
    </source>
</evidence>
<sequence length="348" mass="38501">MHSKTTPLSIEGQSWNEYTLKNDNGMSVSFLDFGGIITSIVTPDKDGNFENVVLGFDDYKDYLNNSNYFGALIGRVSGRIANSTFSLNGKEYQLPENEGKHHLHGGPDGLHSITWQVELVETATSTGAVLYHTSLDGDAGYPGTIKYKISYTLTNDNAFTIDYEAFSDQDTILSLTNHSYFNLTGNLKETVLNHEVKLDASQFIELDQELIPTGRLLPVTDTVFDFTNGRKLADGVDSGDPQNKVASDGYDHFFVFDHKAEENVVVTEPTSGRKLTVKTNQPAMVLYTGNSVDDSCTLKERQSEKYLGVCLETQSTPASLNYPGFPSIELAKNEVYRHTTTFTFSTLS</sequence>
<comment type="caution">
    <text evidence="9">The sequence shown here is derived from an EMBL/GenBank/DDBJ whole genome shotgun (WGS) entry which is preliminary data.</text>
</comment>
<dbReference type="Proteomes" id="UP001501734">
    <property type="component" value="Unassembled WGS sequence"/>
</dbReference>
<evidence type="ECO:0000256" key="1">
    <source>
        <dbReference type="ARBA" id="ARBA00001614"/>
    </source>
</evidence>
<dbReference type="InterPro" id="IPR015443">
    <property type="entry name" value="Aldose_1-epimerase"/>
</dbReference>
<comment type="catalytic activity">
    <reaction evidence="1 8">
        <text>alpha-D-glucose = beta-D-glucose</text>
        <dbReference type="Rhea" id="RHEA:10264"/>
        <dbReference type="ChEBI" id="CHEBI:15903"/>
        <dbReference type="ChEBI" id="CHEBI:17925"/>
        <dbReference type="EC" id="5.1.3.3"/>
    </reaction>
</comment>
<dbReference type="InterPro" id="IPR011013">
    <property type="entry name" value="Gal_mutarotase_sf_dom"/>
</dbReference>
<evidence type="ECO:0000313" key="9">
    <source>
        <dbReference type="EMBL" id="GAA4077523.1"/>
    </source>
</evidence>
<dbReference type="Pfam" id="PF01263">
    <property type="entry name" value="Aldose_epim"/>
    <property type="match status" value="1"/>
</dbReference>
<dbReference type="InterPro" id="IPR018052">
    <property type="entry name" value="Ald1_epimerase_CS"/>
</dbReference>
<keyword evidence="7 8" id="KW-0119">Carbohydrate metabolism</keyword>
<dbReference type="CDD" id="cd09019">
    <property type="entry name" value="galactose_mutarotase_like"/>
    <property type="match status" value="1"/>
</dbReference>